<dbReference type="InterPro" id="IPR036164">
    <property type="entry name" value="bL21-like_sf"/>
</dbReference>
<dbReference type="AlphaFoldDB" id="A0A1L3ENR7"/>
<dbReference type="Proteomes" id="UP000182987">
    <property type="component" value="Chromosome"/>
</dbReference>
<keyword evidence="5 6" id="KW-0687">Ribonucleoprotein</keyword>
<evidence type="ECO:0000256" key="6">
    <source>
        <dbReference type="HAMAP-Rule" id="MF_01363"/>
    </source>
</evidence>
<comment type="function">
    <text evidence="6 7">This protein binds to 23S rRNA in the presence of protein L20.</text>
</comment>
<keyword evidence="3 6" id="KW-0694">RNA-binding</keyword>
<dbReference type="OrthoDB" id="9813334at2"/>
<dbReference type="NCBIfam" id="TIGR00061">
    <property type="entry name" value="L21"/>
    <property type="match status" value="1"/>
</dbReference>
<gene>
    <name evidence="6" type="primary">rplU</name>
    <name evidence="8" type="ORF">BJI69_01485</name>
</gene>
<dbReference type="STRING" id="1440763.BJI69_01485"/>
<evidence type="ECO:0000256" key="4">
    <source>
        <dbReference type="ARBA" id="ARBA00022980"/>
    </source>
</evidence>
<reference evidence="9" key="1">
    <citation type="submission" date="2016-09" db="EMBL/GenBank/DDBJ databases">
        <authorList>
            <person name="Lysoe E."/>
        </authorList>
    </citation>
    <scope>NUCLEOTIDE SEQUENCE [LARGE SCALE GENOMIC DNA]</scope>
    <source>
        <strain evidence="9">LJ96T</strain>
    </source>
</reference>
<dbReference type="Pfam" id="PF00829">
    <property type="entry name" value="Ribosomal_L21p"/>
    <property type="match status" value="1"/>
</dbReference>
<dbReference type="GO" id="GO:0006412">
    <property type="term" value="P:translation"/>
    <property type="evidence" value="ECO:0007669"/>
    <property type="project" value="UniProtKB-UniRule"/>
</dbReference>
<dbReference type="GO" id="GO:0005840">
    <property type="term" value="C:ribosome"/>
    <property type="evidence" value="ECO:0007669"/>
    <property type="project" value="UniProtKB-KW"/>
</dbReference>
<keyword evidence="2 6" id="KW-0699">rRNA-binding</keyword>
<dbReference type="PANTHER" id="PTHR21349:SF0">
    <property type="entry name" value="LARGE RIBOSOMAL SUBUNIT PROTEIN BL21M"/>
    <property type="match status" value="1"/>
</dbReference>
<evidence type="ECO:0000256" key="5">
    <source>
        <dbReference type="ARBA" id="ARBA00023274"/>
    </source>
</evidence>
<dbReference type="PROSITE" id="PS01169">
    <property type="entry name" value="RIBOSOMAL_L21"/>
    <property type="match status" value="1"/>
</dbReference>
<comment type="subunit">
    <text evidence="6">Part of the 50S ribosomal subunit. Contacts protein L20.</text>
</comment>
<evidence type="ECO:0000256" key="3">
    <source>
        <dbReference type="ARBA" id="ARBA00022884"/>
    </source>
</evidence>
<dbReference type="GO" id="GO:0003735">
    <property type="term" value="F:structural constituent of ribosome"/>
    <property type="evidence" value="ECO:0007669"/>
    <property type="project" value="InterPro"/>
</dbReference>
<sequence>MSYAVIKTGGKQYRVMAGEILRVELLTAEVDSTVQFDQVLLVGEGESVTIGAPLVAGATVSATVRAHGRADKIRIVKFRRRKHYKRTQGHRQHYTEIQITGINA</sequence>
<dbReference type="RefSeq" id="WP_071924846.1">
    <property type="nucleotide sequence ID" value="NZ_CP017480.1"/>
</dbReference>
<accession>A0A1L3ENR7</accession>
<protein>
    <recommendedName>
        <fullName evidence="6">Large ribosomal subunit protein bL21</fullName>
    </recommendedName>
</protein>
<keyword evidence="4 6" id="KW-0689">Ribosomal protein</keyword>
<dbReference type="EMBL" id="CP017480">
    <property type="protein sequence ID" value="APG02709.1"/>
    <property type="molecule type" value="Genomic_DNA"/>
</dbReference>
<dbReference type="InterPro" id="IPR018258">
    <property type="entry name" value="Ribosomal_bL21_CS"/>
</dbReference>
<dbReference type="InterPro" id="IPR001787">
    <property type="entry name" value="Ribosomal_bL21"/>
</dbReference>
<dbReference type="GO" id="GO:0005737">
    <property type="term" value="C:cytoplasm"/>
    <property type="evidence" value="ECO:0007669"/>
    <property type="project" value="UniProtKB-ARBA"/>
</dbReference>
<dbReference type="InterPro" id="IPR028909">
    <property type="entry name" value="bL21-like"/>
</dbReference>
<proteinExistence type="inferred from homology"/>
<evidence type="ECO:0000256" key="2">
    <source>
        <dbReference type="ARBA" id="ARBA00022730"/>
    </source>
</evidence>
<keyword evidence="9" id="KW-1185">Reference proteome</keyword>
<dbReference type="SUPFAM" id="SSF141091">
    <property type="entry name" value="L21p-like"/>
    <property type="match status" value="1"/>
</dbReference>
<evidence type="ECO:0000256" key="1">
    <source>
        <dbReference type="ARBA" id="ARBA00008563"/>
    </source>
</evidence>
<organism evidence="8 9">
    <name type="scientific">Luteibacter rhizovicinus DSM 16549</name>
    <dbReference type="NCBI Taxonomy" id="1440763"/>
    <lineage>
        <taxon>Bacteria</taxon>
        <taxon>Pseudomonadati</taxon>
        <taxon>Pseudomonadota</taxon>
        <taxon>Gammaproteobacteria</taxon>
        <taxon>Lysobacterales</taxon>
        <taxon>Rhodanobacteraceae</taxon>
        <taxon>Luteibacter</taxon>
    </lineage>
</organism>
<dbReference type="HAMAP" id="MF_01363">
    <property type="entry name" value="Ribosomal_bL21"/>
    <property type="match status" value="1"/>
</dbReference>
<dbReference type="KEGG" id="lrz:BJI69_01485"/>
<evidence type="ECO:0000256" key="7">
    <source>
        <dbReference type="RuleBase" id="RU000562"/>
    </source>
</evidence>
<name>A0A1L3ENR7_9GAMM</name>
<comment type="similarity">
    <text evidence="1 6 7">Belongs to the bacterial ribosomal protein bL21 family.</text>
</comment>
<dbReference type="PANTHER" id="PTHR21349">
    <property type="entry name" value="50S RIBOSOMAL PROTEIN L21"/>
    <property type="match status" value="1"/>
</dbReference>
<evidence type="ECO:0000313" key="9">
    <source>
        <dbReference type="Proteomes" id="UP000182987"/>
    </source>
</evidence>
<dbReference type="GO" id="GO:1990904">
    <property type="term" value="C:ribonucleoprotein complex"/>
    <property type="evidence" value="ECO:0007669"/>
    <property type="project" value="UniProtKB-KW"/>
</dbReference>
<evidence type="ECO:0000313" key="8">
    <source>
        <dbReference type="EMBL" id="APG02709.1"/>
    </source>
</evidence>
<dbReference type="GO" id="GO:0019843">
    <property type="term" value="F:rRNA binding"/>
    <property type="evidence" value="ECO:0007669"/>
    <property type="project" value="UniProtKB-UniRule"/>
</dbReference>